<protein>
    <submittedName>
        <fullName evidence="1">Uncharacterized protein</fullName>
    </submittedName>
</protein>
<sequence>MAYNIRVEWKVISFTDISIKTVLITAATSSSTRAILVGSFGMLVEMILLPSIRQYQRGKQKTLACLLDWLIG</sequence>
<comment type="caution">
    <text evidence="1">The sequence shown here is derived from an EMBL/GenBank/DDBJ whole genome shotgun (WGS) entry which is preliminary data.</text>
</comment>
<gene>
    <name evidence="1" type="ORF">T4D_17162</name>
</gene>
<evidence type="ECO:0000313" key="2">
    <source>
        <dbReference type="Proteomes" id="UP000054995"/>
    </source>
</evidence>
<organism evidence="1 2">
    <name type="scientific">Trichinella pseudospiralis</name>
    <name type="common">Parasitic roundworm</name>
    <dbReference type="NCBI Taxonomy" id="6337"/>
    <lineage>
        <taxon>Eukaryota</taxon>
        <taxon>Metazoa</taxon>
        <taxon>Ecdysozoa</taxon>
        <taxon>Nematoda</taxon>
        <taxon>Enoplea</taxon>
        <taxon>Dorylaimia</taxon>
        <taxon>Trichinellida</taxon>
        <taxon>Trichinellidae</taxon>
        <taxon>Trichinella</taxon>
    </lineage>
</organism>
<accession>A0A0V1F9E0</accession>
<proteinExistence type="predicted"/>
<evidence type="ECO:0000313" key="1">
    <source>
        <dbReference type="EMBL" id="KRY82778.1"/>
    </source>
</evidence>
<dbReference type="Proteomes" id="UP000054995">
    <property type="component" value="Unassembled WGS sequence"/>
</dbReference>
<dbReference type="AlphaFoldDB" id="A0A0V1F9E0"/>
<reference evidence="1 2" key="1">
    <citation type="submission" date="2015-01" db="EMBL/GenBank/DDBJ databases">
        <title>Evolution of Trichinella species and genotypes.</title>
        <authorList>
            <person name="Korhonen P.K."/>
            <person name="Edoardo P."/>
            <person name="Giuseppe L.R."/>
            <person name="Gasser R.B."/>
        </authorList>
    </citation>
    <scope>NUCLEOTIDE SEQUENCE [LARGE SCALE GENOMIC DNA]</scope>
    <source>
        <strain evidence="1">ISS470</strain>
    </source>
</reference>
<keyword evidence="2" id="KW-1185">Reference proteome</keyword>
<dbReference type="EMBL" id="JYDT01000162">
    <property type="protein sequence ID" value="KRY82778.1"/>
    <property type="molecule type" value="Genomic_DNA"/>
</dbReference>
<name>A0A0V1F9E0_TRIPS</name>